<protein>
    <submittedName>
        <fullName evidence="2">Acyl carrier protein</fullName>
    </submittedName>
</protein>
<name>A0A420WMT0_9PROT</name>
<dbReference type="SUPFAM" id="SSF47336">
    <property type="entry name" value="ACP-like"/>
    <property type="match status" value="1"/>
</dbReference>
<dbReference type="AlphaFoldDB" id="A0A420WMT0"/>
<dbReference type="InterPro" id="IPR036736">
    <property type="entry name" value="ACP-like_sf"/>
</dbReference>
<reference evidence="2 3" key="1">
    <citation type="submission" date="2018-10" db="EMBL/GenBank/DDBJ databases">
        <title>Genomic Encyclopedia of Type Strains, Phase IV (KMG-IV): sequencing the most valuable type-strain genomes for metagenomic binning, comparative biology and taxonomic classification.</title>
        <authorList>
            <person name="Goeker M."/>
        </authorList>
    </citation>
    <scope>NUCLEOTIDE SEQUENCE [LARGE SCALE GENOMIC DNA]</scope>
    <source>
        <strain evidence="2 3">DSM 22008</strain>
    </source>
</reference>
<dbReference type="RefSeq" id="WP_121100210.1">
    <property type="nucleotide sequence ID" value="NZ_RBII01000001.1"/>
</dbReference>
<dbReference type="InParanoid" id="A0A420WMT0"/>
<evidence type="ECO:0000313" key="2">
    <source>
        <dbReference type="EMBL" id="RKQ72206.1"/>
    </source>
</evidence>
<dbReference type="OrthoDB" id="1274772at2"/>
<dbReference type="Proteomes" id="UP000282211">
    <property type="component" value="Unassembled WGS sequence"/>
</dbReference>
<dbReference type="PROSITE" id="PS50075">
    <property type="entry name" value="CARRIER"/>
    <property type="match status" value="1"/>
</dbReference>
<organism evidence="2 3">
    <name type="scientific">Litorimonas taeanensis</name>
    <dbReference type="NCBI Taxonomy" id="568099"/>
    <lineage>
        <taxon>Bacteria</taxon>
        <taxon>Pseudomonadati</taxon>
        <taxon>Pseudomonadota</taxon>
        <taxon>Alphaproteobacteria</taxon>
        <taxon>Maricaulales</taxon>
        <taxon>Robiginitomaculaceae</taxon>
    </lineage>
</organism>
<dbReference type="EMBL" id="RBII01000001">
    <property type="protein sequence ID" value="RKQ72206.1"/>
    <property type="molecule type" value="Genomic_DNA"/>
</dbReference>
<gene>
    <name evidence="2" type="ORF">DES40_1545</name>
</gene>
<feature type="domain" description="Carrier" evidence="1">
    <location>
        <begin position="1"/>
        <end position="74"/>
    </location>
</feature>
<dbReference type="InterPro" id="IPR009081">
    <property type="entry name" value="PP-bd_ACP"/>
</dbReference>
<dbReference type="Gene3D" id="1.10.1200.10">
    <property type="entry name" value="ACP-like"/>
    <property type="match status" value="1"/>
</dbReference>
<comment type="caution">
    <text evidence="2">The sequence shown here is derived from an EMBL/GenBank/DDBJ whole genome shotgun (WGS) entry which is preliminary data.</text>
</comment>
<accession>A0A420WMT0</accession>
<proteinExistence type="predicted"/>
<keyword evidence="3" id="KW-1185">Reference proteome</keyword>
<sequence length="76" mass="8343">MELDKFLEELTEVLELDDTLTVESPLDEENGYDSLGVLSVIALVDENFGISLSGEVLSELKSVKELISLIGEDKIT</sequence>
<dbReference type="Pfam" id="PF00550">
    <property type="entry name" value="PP-binding"/>
    <property type="match status" value="1"/>
</dbReference>
<evidence type="ECO:0000259" key="1">
    <source>
        <dbReference type="PROSITE" id="PS50075"/>
    </source>
</evidence>
<evidence type="ECO:0000313" key="3">
    <source>
        <dbReference type="Proteomes" id="UP000282211"/>
    </source>
</evidence>